<sequence>MNREMTCIICPNGCELTLELEGKVIKKIIGACCKKGIAYASQEIQNPKRTISSLVKVNNGEMPLVSVRTTIGVPKGKIFDVMKEIKNIQIDAPIKIEQVLIHNVLGLGVDIIATKSIDKK</sequence>
<keyword evidence="2" id="KW-1185">Reference proteome</keyword>
<dbReference type="InterPro" id="IPR036593">
    <property type="entry name" value="CPE0013-like_sf"/>
</dbReference>
<dbReference type="SUPFAM" id="SSF160148">
    <property type="entry name" value="CPE0013-like"/>
    <property type="match status" value="1"/>
</dbReference>
<dbReference type="EMBL" id="BHYK01000007">
    <property type="protein sequence ID" value="GCD10008.1"/>
    <property type="molecule type" value="Genomic_DNA"/>
</dbReference>
<name>A0A401UKF4_9CLOT</name>
<dbReference type="Pfam" id="PF07892">
    <property type="entry name" value="DUF1667"/>
    <property type="match status" value="1"/>
</dbReference>
<evidence type="ECO:0000313" key="2">
    <source>
        <dbReference type="Proteomes" id="UP000287872"/>
    </source>
</evidence>
<accession>A0A401UKF4</accession>
<comment type="caution">
    <text evidence="1">The sequence shown here is derived from an EMBL/GenBank/DDBJ whole genome shotgun (WGS) entry which is preliminary data.</text>
</comment>
<dbReference type="PANTHER" id="PTHR39450:SF1">
    <property type="entry name" value="DUF1667 DOMAIN-CONTAINING PROTEIN"/>
    <property type="match status" value="1"/>
</dbReference>
<reference evidence="1 2" key="1">
    <citation type="submission" date="2018-11" db="EMBL/GenBank/DDBJ databases">
        <title>Genome sequencing and assembly of Clostridium tagluense strain A121.</title>
        <authorList>
            <person name="Murakami T."/>
            <person name="Segawa T."/>
            <person name="Shcherbakova V.A."/>
            <person name="Mori H."/>
            <person name="Yoshimura Y."/>
        </authorList>
    </citation>
    <scope>NUCLEOTIDE SEQUENCE [LARGE SCALE GENOMIC DNA]</scope>
    <source>
        <strain evidence="1 2">A121</strain>
    </source>
</reference>
<dbReference type="InterPro" id="IPR012460">
    <property type="entry name" value="DUF1667"/>
</dbReference>
<dbReference type="RefSeq" id="WP_124999952.1">
    <property type="nucleotide sequence ID" value="NZ_BHYK01000007.1"/>
</dbReference>
<dbReference type="Gene3D" id="3.10.530.10">
    <property type="entry name" value="CPE0013-like"/>
    <property type="match status" value="1"/>
</dbReference>
<protein>
    <submittedName>
        <fullName evidence="1">Molybdopterin oxidoreductase</fullName>
    </submittedName>
</protein>
<organism evidence="1 2">
    <name type="scientific">Clostridium tagluense</name>
    <dbReference type="NCBI Taxonomy" id="360422"/>
    <lineage>
        <taxon>Bacteria</taxon>
        <taxon>Bacillati</taxon>
        <taxon>Bacillota</taxon>
        <taxon>Clostridia</taxon>
        <taxon>Eubacteriales</taxon>
        <taxon>Clostridiaceae</taxon>
        <taxon>Clostridium</taxon>
    </lineage>
</organism>
<gene>
    <name evidence="1" type="ORF">Ctaglu_16310</name>
</gene>
<dbReference type="AlphaFoldDB" id="A0A401UKF4"/>
<dbReference type="OrthoDB" id="9811531at2"/>
<dbReference type="Proteomes" id="UP000287872">
    <property type="component" value="Unassembled WGS sequence"/>
</dbReference>
<dbReference type="PANTHER" id="PTHR39450">
    <property type="entry name" value="MOLYBDOPTERIN OXIDOREDUCTASE, 4FE-4S CLUSTER-BINDING SUBUNIT"/>
    <property type="match status" value="1"/>
</dbReference>
<evidence type="ECO:0000313" key="1">
    <source>
        <dbReference type="EMBL" id="GCD10008.1"/>
    </source>
</evidence>
<proteinExistence type="predicted"/>